<feature type="compositionally biased region" description="Polar residues" evidence="2">
    <location>
        <begin position="118"/>
        <end position="156"/>
    </location>
</feature>
<evidence type="ECO:0000313" key="3">
    <source>
        <dbReference type="EMBL" id="CAE0430627.1"/>
    </source>
</evidence>
<keyword evidence="1" id="KW-0175">Coiled coil</keyword>
<accession>A0A7S3PF08</accession>
<evidence type="ECO:0000256" key="1">
    <source>
        <dbReference type="SAM" id="Coils"/>
    </source>
</evidence>
<sequence length="406" mass="46530">MRDNRLRREPEEDEGFESDMVRHYKALFFQRNQEESVDSDGQINAGYESKLSGLAETSNYHRLRQTRAPKYENYAHINADFVNRESGFGLDGSESSGYNWIDKYKANIVPPHMKRTNRPVNQSNNYSSGSESQDVGSNSNPARSVLNSNPMSTLSPQEIPPYFSPPTLLRKEKRTFLNVTENENEDMNMDKSQMETAVDNENDTETGEDETSITSNSGEEAKEEPRDNRTLADSKSSMVPQENDIESEKRELQMRLNAAEAKLVEQDAISSSRIAELETTLKYLNDMKLDDKGRKVNMQRQLTNLTAERQERLLALRKLEEEKAALEAELVQKKEIIEVLKTKDKLLSGKIKISEQKRIEMQSEIEAERATMANTNTNKRLKDALFRISELEALNHALRESIKQKH</sequence>
<dbReference type="AlphaFoldDB" id="A0A7S3PF08"/>
<evidence type="ECO:0000256" key="2">
    <source>
        <dbReference type="SAM" id="MobiDB-lite"/>
    </source>
</evidence>
<feature type="region of interest" description="Disordered" evidence="2">
    <location>
        <begin position="180"/>
        <end position="244"/>
    </location>
</feature>
<organism evidence="3">
    <name type="scientific">Aplanochytrium stocchinoi</name>
    <dbReference type="NCBI Taxonomy" id="215587"/>
    <lineage>
        <taxon>Eukaryota</taxon>
        <taxon>Sar</taxon>
        <taxon>Stramenopiles</taxon>
        <taxon>Bigyra</taxon>
        <taxon>Labyrinthulomycetes</taxon>
        <taxon>Thraustochytrida</taxon>
        <taxon>Thraustochytriidae</taxon>
        <taxon>Aplanochytrium</taxon>
    </lineage>
</organism>
<dbReference type="EMBL" id="HBIN01001609">
    <property type="protein sequence ID" value="CAE0430627.1"/>
    <property type="molecule type" value="Transcribed_RNA"/>
</dbReference>
<protein>
    <submittedName>
        <fullName evidence="3">Uncharacterized protein</fullName>
    </submittedName>
</protein>
<feature type="coiled-coil region" evidence="1">
    <location>
        <begin position="302"/>
        <end position="343"/>
    </location>
</feature>
<feature type="compositionally biased region" description="Acidic residues" evidence="2">
    <location>
        <begin position="198"/>
        <end position="211"/>
    </location>
</feature>
<reference evidence="3" key="1">
    <citation type="submission" date="2021-01" db="EMBL/GenBank/DDBJ databases">
        <authorList>
            <person name="Corre E."/>
            <person name="Pelletier E."/>
            <person name="Niang G."/>
            <person name="Scheremetjew M."/>
            <person name="Finn R."/>
            <person name="Kale V."/>
            <person name="Holt S."/>
            <person name="Cochrane G."/>
            <person name="Meng A."/>
            <person name="Brown T."/>
            <person name="Cohen L."/>
        </authorList>
    </citation>
    <scope>NUCLEOTIDE SEQUENCE</scope>
    <source>
        <strain evidence="3">GSBS06</strain>
    </source>
</reference>
<name>A0A7S3PF08_9STRA</name>
<gene>
    <name evidence="3" type="ORF">ASTO00021_LOCUS989</name>
</gene>
<feature type="region of interest" description="Disordered" evidence="2">
    <location>
        <begin position="111"/>
        <end position="167"/>
    </location>
</feature>
<feature type="compositionally biased region" description="Basic and acidic residues" evidence="2">
    <location>
        <begin position="219"/>
        <end position="232"/>
    </location>
</feature>
<proteinExistence type="predicted"/>